<reference evidence="1" key="2">
    <citation type="submission" date="2015-06" db="UniProtKB">
        <authorList>
            <consortium name="EnsemblPlants"/>
        </authorList>
    </citation>
    <scope>IDENTIFICATION</scope>
    <source>
        <strain evidence="1">DM1-3 516 R44</strain>
    </source>
</reference>
<dbReference type="InParanoid" id="M1DH35"/>
<reference evidence="2" key="1">
    <citation type="journal article" date="2011" name="Nature">
        <title>Genome sequence and analysis of the tuber crop potato.</title>
        <authorList>
            <consortium name="The Potato Genome Sequencing Consortium"/>
        </authorList>
    </citation>
    <scope>NUCLEOTIDE SEQUENCE [LARGE SCALE GENOMIC DNA]</scope>
    <source>
        <strain evidence="2">cv. DM1-3 516 R44</strain>
    </source>
</reference>
<name>M1DH35_SOLTU</name>
<protein>
    <submittedName>
        <fullName evidence="1">Uncharacterized protein</fullName>
    </submittedName>
</protein>
<dbReference type="PaxDb" id="4113-PGSC0003DMT400088947"/>
<accession>M1DH35</accession>
<dbReference type="Proteomes" id="UP000011115">
    <property type="component" value="Unassembled WGS sequence"/>
</dbReference>
<proteinExistence type="predicted"/>
<keyword evidence="2" id="KW-1185">Reference proteome</keyword>
<dbReference type="EnsemblPlants" id="PGSC0003DMT400088947">
    <property type="protein sequence ID" value="PGSC0003DMT400088947"/>
    <property type="gene ID" value="PGSC0003DMG400038518"/>
</dbReference>
<sequence>MLQYEDSQRPTSNFSKSPKITYESLFGEVSRDQRTTRRAALWSLPSPFYLGIQNPPGLPHWNFRRSDEPVGDSPSALCDPQARPSSLLQPVLLIFAC</sequence>
<dbReference type="HOGENOM" id="CLU_2350802_0_0_1"/>
<dbReference type="AlphaFoldDB" id="M1DH35"/>
<dbReference type="Gramene" id="PGSC0003DMT400088947">
    <property type="protein sequence ID" value="PGSC0003DMT400088947"/>
    <property type="gene ID" value="PGSC0003DMG400038518"/>
</dbReference>
<organism evidence="1 2">
    <name type="scientific">Solanum tuberosum</name>
    <name type="common">Potato</name>
    <dbReference type="NCBI Taxonomy" id="4113"/>
    <lineage>
        <taxon>Eukaryota</taxon>
        <taxon>Viridiplantae</taxon>
        <taxon>Streptophyta</taxon>
        <taxon>Embryophyta</taxon>
        <taxon>Tracheophyta</taxon>
        <taxon>Spermatophyta</taxon>
        <taxon>Magnoliopsida</taxon>
        <taxon>eudicotyledons</taxon>
        <taxon>Gunneridae</taxon>
        <taxon>Pentapetalae</taxon>
        <taxon>asterids</taxon>
        <taxon>lamiids</taxon>
        <taxon>Solanales</taxon>
        <taxon>Solanaceae</taxon>
        <taxon>Solanoideae</taxon>
        <taxon>Solaneae</taxon>
        <taxon>Solanum</taxon>
    </lineage>
</organism>
<evidence type="ECO:0000313" key="1">
    <source>
        <dbReference type="EnsemblPlants" id="PGSC0003DMT400088947"/>
    </source>
</evidence>
<evidence type="ECO:0000313" key="2">
    <source>
        <dbReference type="Proteomes" id="UP000011115"/>
    </source>
</evidence>